<dbReference type="InterPro" id="IPR013130">
    <property type="entry name" value="Fe3_Rdtase_TM_dom"/>
</dbReference>
<dbReference type="InterPro" id="IPR039261">
    <property type="entry name" value="FNR_nucleotide-bd"/>
</dbReference>
<keyword evidence="2 6" id="KW-0812">Transmembrane</keyword>
<evidence type="ECO:0000256" key="2">
    <source>
        <dbReference type="ARBA" id="ARBA00022692"/>
    </source>
</evidence>
<evidence type="ECO:0000256" key="5">
    <source>
        <dbReference type="ARBA" id="ARBA00023136"/>
    </source>
</evidence>
<evidence type="ECO:0000313" key="8">
    <source>
        <dbReference type="EMBL" id="SPD07162.1"/>
    </source>
</evidence>
<dbReference type="EMBL" id="OIVN01006218">
    <property type="protein sequence ID" value="SPD28065.1"/>
    <property type="molecule type" value="Genomic_DNA"/>
</dbReference>
<dbReference type="AlphaFoldDB" id="A0A2N9H538"/>
<proteinExistence type="predicted"/>
<dbReference type="Pfam" id="PF08030">
    <property type="entry name" value="NAD_binding_6"/>
    <property type="match status" value="1"/>
</dbReference>
<feature type="domain" description="FAD-binding FR-type" evidence="7">
    <location>
        <begin position="13"/>
        <end position="147"/>
    </location>
</feature>
<dbReference type="CDD" id="cd06186">
    <property type="entry name" value="NOX_Duox_like_FAD_NADP"/>
    <property type="match status" value="1"/>
</dbReference>
<gene>
    <name evidence="8" type="ORF">FSB_LOCUS35044</name>
    <name evidence="9" type="ORF">FSB_LOCUS55947</name>
</gene>
<feature type="transmembrane region" description="Helical" evidence="6">
    <location>
        <begin position="6"/>
        <end position="24"/>
    </location>
</feature>
<evidence type="ECO:0000313" key="9">
    <source>
        <dbReference type="EMBL" id="SPD28065.1"/>
    </source>
</evidence>
<name>A0A2N9H538_FAGSY</name>
<dbReference type="InterPro" id="IPR017927">
    <property type="entry name" value="FAD-bd_FR_type"/>
</dbReference>
<dbReference type="PROSITE" id="PS51384">
    <property type="entry name" value="FAD_FR"/>
    <property type="match status" value="1"/>
</dbReference>
<organism evidence="8">
    <name type="scientific">Fagus sylvatica</name>
    <name type="common">Beechnut</name>
    <dbReference type="NCBI Taxonomy" id="28930"/>
    <lineage>
        <taxon>Eukaryota</taxon>
        <taxon>Viridiplantae</taxon>
        <taxon>Streptophyta</taxon>
        <taxon>Embryophyta</taxon>
        <taxon>Tracheophyta</taxon>
        <taxon>Spermatophyta</taxon>
        <taxon>Magnoliopsida</taxon>
        <taxon>eudicotyledons</taxon>
        <taxon>Gunneridae</taxon>
        <taxon>Pentapetalae</taxon>
        <taxon>rosids</taxon>
        <taxon>fabids</taxon>
        <taxon>Fagales</taxon>
        <taxon>Fagaceae</taxon>
        <taxon>Fagus</taxon>
    </lineage>
</organism>
<evidence type="ECO:0000256" key="6">
    <source>
        <dbReference type="SAM" id="Phobius"/>
    </source>
</evidence>
<dbReference type="Pfam" id="PF01794">
    <property type="entry name" value="Ferric_reduct"/>
    <property type="match status" value="1"/>
</dbReference>
<reference evidence="8" key="1">
    <citation type="submission" date="2018-02" db="EMBL/GenBank/DDBJ databases">
        <authorList>
            <person name="Cohen D.B."/>
            <person name="Kent A.D."/>
        </authorList>
    </citation>
    <scope>NUCLEOTIDE SEQUENCE</scope>
</reference>
<dbReference type="Pfam" id="PF08022">
    <property type="entry name" value="FAD_binding_8"/>
    <property type="match status" value="1"/>
</dbReference>
<keyword evidence="4" id="KW-0560">Oxidoreductase</keyword>
<dbReference type="PANTHER" id="PTHR11972">
    <property type="entry name" value="NADPH OXIDASE"/>
    <property type="match status" value="1"/>
</dbReference>
<dbReference type="InterPro" id="IPR013112">
    <property type="entry name" value="FAD-bd_8"/>
</dbReference>
<dbReference type="Gene3D" id="3.40.50.80">
    <property type="entry name" value="Nucleotide-binding domain of ferredoxin-NADP reductase (FNR) module"/>
    <property type="match status" value="1"/>
</dbReference>
<comment type="subcellular location">
    <subcellularLocation>
        <location evidence="1">Membrane</location>
        <topology evidence="1">Multi-pass membrane protein</topology>
    </subcellularLocation>
</comment>
<dbReference type="EMBL" id="OIVN01002884">
    <property type="protein sequence ID" value="SPD07162.1"/>
    <property type="molecule type" value="Genomic_DNA"/>
</dbReference>
<evidence type="ECO:0000256" key="4">
    <source>
        <dbReference type="ARBA" id="ARBA00023002"/>
    </source>
</evidence>
<dbReference type="InterPro" id="IPR050369">
    <property type="entry name" value="RBOH/FRE"/>
</dbReference>
<dbReference type="InterPro" id="IPR013121">
    <property type="entry name" value="Fe_red_NAD-bd_6"/>
</dbReference>
<dbReference type="PANTHER" id="PTHR11972:SF41">
    <property type="entry name" value="FERRIC REDUCTION OXIDASE 2"/>
    <property type="match status" value="1"/>
</dbReference>
<dbReference type="GO" id="GO:0000293">
    <property type="term" value="F:ferric-chelate reductase activity"/>
    <property type="evidence" value="ECO:0007669"/>
    <property type="project" value="TreeGrafter"/>
</dbReference>
<evidence type="ECO:0000256" key="3">
    <source>
        <dbReference type="ARBA" id="ARBA00022989"/>
    </source>
</evidence>
<feature type="transmembrane region" description="Helical" evidence="6">
    <location>
        <begin position="45"/>
        <end position="70"/>
    </location>
</feature>
<sequence>MLRWDFADVANLAGEIALLILLIMRAMSIPHIRRNMFELFYYTNHLYFLIFIFFIFRVGFAFACITLPGLNYNPTSTIFINVPSISKLQWHPFTITSSSNLDPKALSVVIKDDGSWTKKLYELLSSPSCMDRLEVSVEGPYGPASTNFLSIAITASAAVLQNKKKNSMEAKQMGTPIFYNADRELESLPHQSLGQATNVHYGERPNLKRMLLECKGSSVGVLVCGPKKLMEEVATICGSDLAENLHFESFSFSW</sequence>
<keyword evidence="5 6" id="KW-0472">Membrane</keyword>
<dbReference type="GO" id="GO:0005886">
    <property type="term" value="C:plasma membrane"/>
    <property type="evidence" value="ECO:0007669"/>
    <property type="project" value="TreeGrafter"/>
</dbReference>
<keyword evidence="3 6" id="KW-1133">Transmembrane helix</keyword>
<protein>
    <recommendedName>
        <fullName evidence="7">FAD-binding FR-type domain-containing protein</fullName>
    </recommendedName>
</protein>
<accession>A0A2N9H538</accession>
<evidence type="ECO:0000259" key="7">
    <source>
        <dbReference type="PROSITE" id="PS51384"/>
    </source>
</evidence>
<evidence type="ECO:0000256" key="1">
    <source>
        <dbReference type="ARBA" id="ARBA00004141"/>
    </source>
</evidence>